<protein>
    <submittedName>
        <fullName evidence="3">Peptidase C45</fullName>
    </submittedName>
</protein>
<name>A0A917ZST5_9ACTN</name>
<dbReference type="Gene3D" id="3.60.60.10">
    <property type="entry name" value="Penicillin V Acylase, Chain A"/>
    <property type="match status" value="1"/>
</dbReference>
<dbReference type="PANTHER" id="PTHR34180:SF1">
    <property type="entry name" value="BETA-ALANYL-DOPAMINE_CARCININE HYDROLASE"/>
    <property type="match status" value="1"/>
</dbReference>
<dbReference type="InterPro" id="IPR047794">
    <property type="entry name" value="C45_proenzyme-like"/>
</dbReference>
<feature type="region of interest" description="Disordered" evidence="1">
    <location>
        <begin position="102"/>
        <end position="130"/>
    </location>
</feature>
<dbReference type="PANTHER" id="PTHR34180">
    <property type="entry name" value="PEPTIDASE C45"/>
    <property type="match status" value="1"/>
</dbReference>
<gene>
    <name evidence="3" type="ORF">GCM10012280_41340</name>
</gene>
<dbReference type="RefSeq" id="WP_229698617.1">
    <property type="nucleotide sequence ID" value="NZ_BMMS01000017.1"/>
</dbReference>
<dbReference type="InterPro" id="IPR047801">
    <property type="entry name" value="Peptidase_C45"/>
</dbReference>
<dbReference type="Pfam" id="PF03417">
    <property type="entry name" value="AAT"/>
    <property type="match status" value="1"/>
</dbReference>
<sequence>MSTAPLLALEIHGAPRERGRQYGEGASPLIHAAVDYYTEAFGQASGLTWAQVTDRAARWMEPCRDFAPDLVEEMTGIAEGAGLHPLDILALNARGEIIYDSTFSGMSPSPPVPVPAGVGEGSPADSEDDCPADFDEAPDGCTSFALMDEASADGHVYAGQNWDWRYAVRDTVMALRVVQPGQPTVVMHLEAGQIGRQGANSAGLALNANGLGGRFDGAVGVPQTFIRRKVLNSANVADALRTLIRTQPHIASNALLTHRAGFAIDVETTPGPHGWLYPADGLLVHGNHFQAALPPQIAATYRPASPDSLIRVPRAESGLRRCRDSSSPHETRKLIRSAMSDHLGHPESLCTHPDPRKPAVRQWATLLSSCVDLTTGDYLLTPGPPCSHEYQCLPWNLYDGPSS</sequence>
<comment type="caution">
    <text evidence="3">The sequence shown here is derived from an EMBL/GenBank/DDBJ whole genome shotgun (WGS) entry which is preliminary data.</text>
</comment>
<proteinExistence type="predicted"/>
<reference evidence="3" key="1">
    <citation type="journal article" date="2014" name="Int. J. Syst. Evol. Microbiol.">
        <title>Complete genome sequence of Corynebacterium casei LMG S-19264T (=DSM 44701T), isolated from a smear-ripened cheese.</title>
        <authorList>
            <consortium name="US DOE Joint Genome Institute (JGI-PGF)"/>
            <person name="Walter F."/>
            <person name="Albersmeier A."/>
            <person name="Kalinowski J."/>
            <person name="Ruckert C."/>
        </authorList>
    </citation>
    <scope>NUCLEOTIDE SEQUENCE</scope>
    <source>
        <strain evidence="3">CGMCC 4.7201</strain>
    </source>
</reference>
<dbReference type="InterPro" id="IPR005079">
    <property type="entry name" value="Peptidase_C45_hydrolase"/>
</dbReference>
<accession>A0A917ZST5</accession>
<reference evidence="3" key="2">
    <citation type="submission" date="2020-09" db="EMBL/GenBank/DDBJ databases">
        <authorList>
            <person name="Sun Q."/>
            <person name="Zhou Y."/>
        </authorList>
    </citation>
    <scope>NUCLEOTIDE SEQUENCE</scope>
    <source>
        <strain evidence="3">CGMCC 4.7201</strain>
    </source>
</reference>
<evidence type="ECO:0000313" key="4">
    <source>
        <dbReference type="Proteomes" id="UP000641932"/>
    </source>
</evidence>
<evidence type="ECO:0000313" key="3">
    <source>
        <dbReference type="EMBL" id="GGO92048.1"/>
    </source>
</evidence>
<organism evidence="3 4">
    <name type="scientific">Wenjunlia tyrosinilytica</name>
    <dbReference type="NCBI Taxonomy" id="1544741"/>
    <lineage>
        <taxon>Bacteria</taxon>
        <taxon>Bacillati</taxon>
        <taxon>Actinomycetota</taxon>
        <taxon>Actinomycetes</taxon>
        <taxon>Kitasatosporales</taxon>
        <taxon>Streptomycetaceae</taxon>
        <taxon>Wenjunlia</taxon>
    </lineage>
</organism>
<evidence type="ECO:0000256" key="1">
    <source>
        <dbReference type="SAM" id="MobiDB-lite"/>
    </source>
</evidence>
<dbReference type="EMBL" id="BMMS01000017">
    <property type="protein sequence ID" value="GGO92048.1"/>
    <property type="molecule type" value="Genomic_DNA"/>
</dbReference>
<dbReference type="NCBIfam" id="NF040521">
    <property type="entry name" value="C45_proenzyme"/>
    <property type="match status" value="1"/>
</dbReference>
<evidence type="ECO:0000259" key="2">
    <source>
        <dbReference type="Pfam" id="PF03417"/>
    </source>
</evidence>
<keyword evidence="4" id="KW-1185">Reference proteome</keyword>
<dbReference type="Gene3D" id="1.10.10.2120">
    <property type="match status" value="1"/>
</dbReference>
<feature type="domain" description="Peptidase C45 hydrolase" evidence="2">
    <location>
        <begin position="155"/>
        <end position="312"/>
    </location>
</feature>
<dbReference type="Proteomes" id="UP000641932">
    <property type="component" value="Unassembled WGS sequence"/>
</dbReference>
<dbReference type="AlphaFoldDB" id="A0A917ZST5"/>